<dbReference type="AlphaFoldDB" id="A0A9D4FR75"/>
<keyword evidence="1" id="KW-0472">Membrane</keyword>
<evidence type="ECO:0000256" key="1">
    <source>
        <dbReference type="SAM" id="Phobius"/>
    </source>
</evidence>
<gene>
    <name evidence="2" type="ORF">DPMN_131775</name>
</gene>
<keyword evidence="1" id="KW-1133">Transmembrane helix</keyword>
<organism evidence="2 3">
    <name type="scientific">Dreissena polymorpha</name>
    <name type="common">Zebra mussel</name>
    <name type="synonym">Mytilus polymorpha</name>
    <dbReference type="NCBI Taxonomy" id="45954"/>
    <lineage>
        <taxon>Eukaryota</taxon>
        <taxon>Metazoa</taxon>
        <taxon>Spiralia</taxon>
        <taxon>Lophotrochozoa</taxon>
        <taxon>Mollusca</taxon>
        <taxon>Bivalvia</taxon>
        <taxon>Autobranchia</taxon>
        <taxon>Heteroconchia</taxon>
        <taxon>Euheterodonta</taxon>
        <taxon>Imparidentia</taxon>
        <taxon>Neoheterodontei</taxon>
        <taxon>Myida</taxon>
        <taxon>Dreissenoidea</taxon>
        <taxon>Dreissenidae</taxon>
        <taxon>Dreissena</taxon>
    </lineage>
</organism>
<comment type="caution">
    <text evidence="2">The sequence shown here is derived from an EMBL/GenBank/DDBJ whole genome shotgun (WGS) entry which is preliminary data.</text>
</comment>
<keyword evidence="1" id="KW-0812">Transmembrane</keyword>
<evidence type="ECO:0000313" key="3">
    <source>
        <dbReference type="Proteomes" id="UP000828390"/>
    </source>
</evidence>
<feature type="transmembrane region" description="Helical" evidence="1">
    <location>
        <begin position="83"/>
        <end position="106"/>
    </location>
</feature>
<protein>
    <submittedName>
        <fullName evidence="2">Uncharacterized protein</fullName>
    </submittedName>
</protein>
<accession>A0A9D4FR75</accession>
<proteinExistence type="predicted"/>
<reference evidence="2" key="1">
    <citation type="journal article" date="2019" name="bioRxiv">
        <title>The Genome of the Zebra Mussel, Dreissena polymorpha: A Resource for Invasive Species Research.</title>
        <authorList>
            <person name="McCartney M.A."/>
            <person name="Auch B."/>
            <person name="Kono T."/>
            <person name="Mallez S."/>
            <person name="Zhang Y."/>
            <person name="Obille A."/>
            <person name="Becker A."/>
            <person name="Abrahante J.E."/>
            <person name="Garbe J."/>
            <person name="Badalamenti J.P."/>
            <person name="Herman A."/>
            <person name="Mangelson H."/>
            <person name="Liachko I."/>
            <person name="Sullivan S."/>
            <person name="Sone E.D."/>
            <person name="Koren S."/>
            <person name="Silverstein K.A.T."/>
            <person name="Beckman K.B."/>
            <person name="Gohl D.M."/>
        </authorList>
    </citation>
    <scope>NUCLEOTIDE SEQUENCE</scope>
    <source>
        <strain evidence="2">Duluth1</strain>
        <tissue evidence="2">Whole animal</tissue>
    </source>
</reference>
<sequence>MFLLKQIYRKQQAVEALKIRLSAINESLPGLPLMLDHPRPAPRRSCKVVNVKTVVVVVVIVVVVVVVVVVVEVEVVVVVSEEVVTVVILFVVVVVIIVLVVVLLAADAADMFKV</sequence>
<dbReference type="Proteomes" id="UP000828390">
    <property type="component" value="Unassembled WGS sequence"/>
</dbReference>
<name>A0A9D4FR75_DREPO</name>
<dbReference type="EMBL" id="JAIWYP010000006">
    <property type="protein sequence ID" value="KAH3803513.1"/>
    <property type="molecule type" value="Genomic_DNA"/>
</dbReference>
<feature type="transmembrane region" description="Helical" evidence="1">
    <location>
        <begin position="49"/>
        <end position="71"/>
    </location>
</feature>
<keyword evidence="3" id="KW-1185">Reference proteome</keyword>
<reference evidence="2" key="2">
    <citation type="submission" date="2020-11" db="EMBL/GenBank/DDBJ databases">
        <authorList>
            <person name="McCartney M.A."/>
            <person name="Auch B."/>
            <person name="Kono T."/>
            <person name="Mallez S."/>
            <person name="Becker A."/>
            <person name="Gohl D.M."/>
            <person name="Silverstein K.A.T."/>
            <person name="Koren S."/>
            <person name="Bechman K.B."/>
            <person name="Herman A."/>
            <person name="Abrahante J.E."/>
            <person name="Garbe J."/>
        </authorList>
    </citation>
    <scope>NUCLEOTIDE SEQUENCE</scope>
    <source>
        <strain evidence="2">Duluth1</strain>
        <tissue evidence="2">Whole animal</tissue>
    </source>
</reference>
<evidence type="ECO:0000313" key="2">
    <source>
        <dbReference type="EMBL" id="KAH3803513.1"/>
    </source>
</evidence>